<dbReference type="RefSeq" id="XP_022248564.1">
    <property type="nucleotide sequence ID" value="XM_022392856.1"/>
</dbReference>
<keyword evidence="3" id="KW-1185">Reference proteome</keyword>
<keyword evidence="2" id="KW-1133">Transmembrane helix</keyword>
<reference evidence="4 5" key="1">
    <citation type="submission" date="2025-05" db="UniProtKB">
        <authorList>
            <consortium name="RefSeq"/>
        </authorList>
    </citation>
    <scope>IDENTIFICATION</scope>
    <source>
        <tissue evidence="4 5">Muscle</tissue>
    </source>
</reference>
<evidence type="ECO:0000313" key="5">
    <source>
        <dbReference type="RefSeq" id="XP_022248564.1"/>
    </source>
</evidence>
<gene>
    <name evidence="4 5" type="primary">LOC106465044</name>
</gene>
<feature type="region of interest" description="Disordered" evidence="1">
    <location>
        <begin position="213"/>
        <end position="239"/>
    </location>
</feature>
<keyword evidence="2" id="KW-0812">Transmembrane</keyword>
<evidence type="ECO:0000256" key="1">
    <source>
        <dbReference type="SAM" id="MobiDB-lite"/>
    </source>
</evidence>
<feature type="transmembrane region" description="Helical" evidence="2">
    <location>
        <begin position="168"/>
        <end position="191"/>
    </location>
</feature>
<dbReference type="Proteomes" id="UP000694941">
    <property type="component" value="Unplaced"/>
</dbReference>
<evidence type="ECO:0000256" key="2">
    <source>
        <dbReference type="SAM" id="Phobius"/>
    </source>
</evidence>
<protein>
    <submittedName>
        <fullName evidence="4 5">Uncharacterized protein LOC106465044</fullName>
    </submittedName>
</protein>
<keyword evidence="2" id="KW-0472">Membrane</keyword>
<name>A0ABM1BF21_LIMPO</name>
<evidence type="ECO:0000313" key="3">
    <source>
        <dbReference type="Proteomes" id="UP000694941"/>
    </source>
</evidence>
<accession>A0ABM1BF21</accession>
<dbReference type="GeneID" id="106465044"/>
<dbReference type="RefSeq" id="XP_013780688.1">
    <property type="nucleotide sequence ID" value="XM_013925234.2"/>
</dbReference>
<feature type="compositionally biased region" description="Polar residues" evidence="1">
    <location>
        <begin position="214"/>
        <end position="239"/>
    </location>
</feature>
<evidence type="ECO:0000313" key="4">
    <source>
        <dbReference type="RefSeq" id="XP_013780688.1"/>
    </source>
</evidence>
<proteinExistence type="predicted"/>
<organism evidence="3 4">
    <name type="scientific">Limulus polyphemus</name>
    <name type="common">Atlantic horseshoe crab</name>
    <dbReference type="NCBI Taxonomy" id="6850"/>
    <lineage>
        <taxon>Eukaryota</taxon>
        <taxon>Metazoa</taxon>
        <taxon>Ecdysozoa</taxon>
        <taxon>Arthropoda</taxon>
        <taxon>Chelicerata</taxon>
        <taxon>Merostomata</taxon>
        <taxon>Xiphosura</taxon>
        <taxon>Limulidae</taxon>
        <taxon>Limulus</taxon>
    </lineage>
</organism>
<sequence>MFFLKIKICSIDSVLNTQSEMASRLCIATLQIILISTVCFDGMNAEKCSFVGYVATCNIPVRSSAMNVRVVVNHCHEPIDVTFYLKNADIDWRYTFVTTNKAESQVISNFPDKHKLELHVELQNFDREKVVVLAEFNLENEKREVFLNSTVNIGSYDTCTSSDSPENLIATIVVFLFIVPLVLGIVVYVWCFRCFKKKHQVDQVPLVDDMESRVTGTSSNMGRTTGSNQSSPGNHQSSSLRVEFRSPRYHFPEDVVIENSSARAYPQEKQAAV</sequence>